<dbReference type="PRINTS" id="PR00081">
    <property type="entry name" value="GDHRDH"/>
</dbReference>
<evidence type="ECO:0000313" key="1">
    <source>
        <dbReference type="EMBL" id="CAD8820270.1"/>
    </source>
</evidence>
<dbReference type="GO" id="GO:0010304">
    <property type="term" value="P:PSII associated light-harvesting complex II catabolic process"/>
    <property type="evidence" value="ECO:0007669"/>
    <property type="project" value="TreeGrafter"/>
</dbReference>
<dbReference type="SUPFAM" id="SSF51735">
    <property type="entry name" value="NAD(P)-binding Rossmann-fold domains"/>
    <property type="match status" value="1"/>
</dbReference>
<dbReference type="Gene3D" id="3.40.50.720">
    <property type="entry name" value="NAD(P)-binding Rossmann-like Domain"/>
    <property type="match status" value="1"/>
</dbReference>
<accession>A0A7S0ZFH5</accession>
<dbReference type="InterPro" id="IPR052625">
    <property type="entry name" value="Chl_b_Red"/>
</dbReference>
<sequence length="337" mass="37358">MNVFEMEIRCGKKNDLCFGLNSVTLSAKNDLKMLKCVKGNRNRNVVSMKVVVITGGSKGLGYALAKQSLKFGHTTIIGARNTIDLETAENALKRFIESEELKVKVYANQLDVSDSQSIEQFTDFVLSNTPQIDIWVNNAGSNSNVRRPLFNQTAEQITQVVDTNLKGTLLCCRNAICVMKVQENGGHIFNTDGAGVFGTPTPGYAAYGATKRAIPQLMSSLNAELKKEGIDNVGVHTISPGLVLTELLLADSTREIRVFMNFLAEEPDSVAEWLMPKILETKGKGKYHKYLKIPQAFVKIGTGLVFRWNRYFDVKGKRIVKNPDLDQFTDSGTRKIL</sequence>
<name>A0A7S0ZFH5_9RHOD</name>
<dbReference type="PANTHER" id="PTHR24314">
    <property type="entry name" value="NON-SPECIFIC LIPID TRANSFER PROTEIN-RELATED"/>
    <property type="match status" value="1"/>
</dbReference>
<dbReference type="PANTHER" id="PTHR24314:SF21">
    <property type="entry name" value="CHLOROPHYLL(IDE) B REDUCTASE NYC1, CHLOROPLASTIC-RELATED"/>
    <property type="match status" value="1"/>
</dbReference>
<gene>
    <name evidence="1" type="ORF">TOLI1172_LOCUS4662</name>
</gene>
<dbReference type="GO" id="GO:0034256">
    <property type="term" value="F:chlorophyll(ide) b reductase activity"/>
    <property type="evidence" value="ECO:0007669"/>
    <property type="project" value="TreeGrafter"/>
</dbReference>
<protein>
    <recommendedName>
        <fullName evidence="2">Chlorophyll(Ide) b reductase</fullName>
    </recommendedName>
</protein>
<evidence type="ECO:0008006" key="2">
    <source>
        <dbReference type="Google" id="ProtNLM"/>
    </source>
</evidence>
<dbReference type="InterPro" id="IPR036291">
    <property type="entry name" value="NAD(P)-bd_dom_sf"/>
</dbReference>
<reference evidence="1" key="1">
    <citation type="submission" date="2021-01" db="EMBL/GenBank/DDBJ databases">
        <authorList>
            <person name="Corre E."/>
            <person name="Pelletier E."/>
            <person name="Niang G."/>
            <person name="Scheremetjew M."/>
            <person name="Finn R."/>
            <person name="Kale V."/>
            <person name="Holt S."/>
            <person name="Cochrane G."/>
            <person name="Meng A."/>
            <person name="Brown T."/>
            <person name="Cohen L."/>
        </authorList>
    </citation>
    <scope>NUCLEOTIDE SEQUENCE</scope>
    <source>
        <strain evidence="1">CCMP3278</strain>
    </source>
</reference>
<dbReference type="EMBL" id="HBFP01006535">
    <property type="protein sequence ID" value="CAD8820270.1"/>
    <property type="molecule type" value="Transcribed_RNA"/>
</dbReference>
<dbReference type="AlphaFoldDB" id="A0A7S0ZFH5"/>
<dbReference type="CDD" id="cd05233">
    <property type="entry name" value="SDR_c"/>
    <property type="match status" value="1"/>
</dbReference>
<proteinExistence type="predicted"/>
<organism evidence="1">
    <name type="scientific">Timspurckia oligopyrenoides</name>
    <dbReference type="NCBI Taxonomy" id="708627"/>
    <lineage>
        <taxon>Eukaryota</taxon>
        <taxon>Rhodophyta</taxon>
        <taxon>Bangiophyceae</taxon>
        <taxon>Porphyridiales</taxon>
        <taxon>Porphyridiaceae</taxon>
        <taxon>Timspurckia</taxon>
    </lineage>
</organism>
<dbReference type="Pfam" id="PF00106">
    <property type="entry name" value="adh_short"/>
    <property type="match status" value="1"/>
</dbReference>
<dbReference type="InterPro" id="IPR002347">
    <property type="entry name" value="SDR_fam"/>
</dbReference>
<dbReference type="GO" id="GO:0015996">
    <property type="term" value="P:chlorophyll catabolic process"/>
    <property type="evidence" value="ECO:0007669"/>
    <property type="project" value="TreeGrafter"/>
</dbReference>